<sequence>MPLLPPSVFYIVAAPCSAVALILNLRLLIIYLYSKNQDKKHYLTLFLTLSLHILFDISSLVYAPYCLIGMFQSAWNPSLVFWSGSVTFASVTAIIACNCCITLDRIFAMRKPIVYAIRYSRPCGILTVVLMAASFSVAFVRHYIGFIPPLSSQPSFLNVMSPDIMRSSALIKTVMSFVNLGFTLLFLREMRLFLRNLQSTQIHQNIKSANQVIILQVSVEALFMIFPDVVAVPLSYYGISLPQIIGSFPATLSSAYTLVCALLMTGKLRKDRMLQNISTVAVKSV</sequence>
<proteinExistence type="predicted"/>
<keyword evidence="1" id="KW-0472">Membrane</keyword>
<feature type="transmembrane region" description="Helical" evidence="1">
    <location>
        <begin position="12"/>
        <end position="33"/>
    </location>
</feature>
<keyword evidence="1" id="KW-1133">Transmembrane helix</keyword>
<accession>A0AA39MB30</accession>
<evidence type="ECO:0000256" key="1">
    <source>
        <dbReference type="SAM" id="Phobius"/>
    </source>
</evidence>
<feature type="transmembrane region" description="Helical" evidence="1">
    <location>
        <begin position="208"/>
        <end position="226"/>
    </location>
</feature>
<feature type="transmembrane region" description="Helical" evidence="1">
    <location>
        <begin position="80"/>
        <end position="103"/>
    </location>
</feature>
<dbReference type="AlphaFoldDB" id="A0AA39MB30"/>
<gene>
    <name evidence="2" type="ORF">QR680_010093</name>
</gene>
<feature type="transmembrane region" description="Helical" evidence="1">
    <location>
        <begin position="246"/>
        <end position="265"/>
    </location>
</feature>
<feature type="transmembrane region" description="Helical" evidence="1">
    <location>
        <begin position="45"/>
        <end position="65"/>
    </location>
</feature>
<reference evidence="2" key="1">
    <citation type="submission" date="2023-06" db="EMBL/GenBank/DDBJ databases">
        <title>Genomic analysis of the entomopathogenic nematode Steinernema hermaphroditum.</title>
        <authorList>
            <person name="Schwarz E.M."/>
            <person name="Heppert J.K."/>
            <person name="Baniya A."/>
            <person name="Schwartz H.T."/>
            <person name="Tan C.-H."/>
            <person name="Antoshechkin I."/>
            <person name="Sternberg P.W."/>
            <person name="Goodrich-Blair H."/>
            <person name="Dillman A.R."/>
        </authorList>
    </citation>
    <scope>NUCLEOTIDE SEQUENCE</scope>
    <source>
        <strain evidence="2">PS9179</strain>
        <tissue evidence="2">Whole animal</tissue>
    </source>
</reference>
<dbReference type="Proteomes" id="UP001175271">
    <property type="component" value="Unassembled WGS sequence"/>
</dbReference>
<feature type="transmembrane region" description="Helical" evidence="1">
    <location>
        <begin position="164"/>
        <end position="187"/>
    </location>
</feature>
<keyword evidence="1" id="KW-0812">Transmembrane</keyword>
<organism evidence="2 3">
    <name type="scientific">Steinernema hermaphroditum</name>
    <dbReference type="NCBI Taxonomy" id="289476"/>
    <lineage>
        <taxon>Eukaryota</taxon>
        <taxon>Metazoa</taxon>
        <taxon>Ecdysozoa</taxon>
        <taxon>Nematoda</taxon>
        <taxon>Chromadorea</taxon>
        <taxon>Rhabditida</taxon>
        <taxon>Tylenchina</taxon>
        <taxon>Panagrolaimomorpha</taxon>
        <taxon>Strongyloidoidea</taxon>
        <taxon>Steinernematidae</taxon>
        <taxon>Steinernema</taxon>
    </lineage>
</organism>
<evidence type="ECO:0000313" key="3">
    <source>
        <dbReference type="Proteomes" id="UP001175271"/>
    </source>
</evidence>
<comment type="caution">
    <text evidence="2">The sequence shown here is derived from an EMBL/GenBank/DDBJ whole genome shotgun (WGS) entry which is preliminary data.</text>
</comment>
<evidence type="ECO:0000313" key="2">
    <source>
        <dbReference type="EMBL" id="KAK0427159.1"/>
    </source>
</evidence>
<dbReference type="Pfam" id="PF10316">
    <property type="entry name" value="7TM_GPCR_Srbc"/>
    <property type="match status" value="1"/>
</dbReference>
<dbReference type="InterPro" id="IPR019420">
    <property type="entry name" value="7TM_GPCR_serpentine_rcpt_Srbc"/>
</dbReference>
<protein>
    <submittedName>
        <fullName evidence="2">Uncharacterized protein</fullName>
    </submittedName>
</protein>
<name>A0AA39MB30_9BILA</name>
<keyword evidence="3" id="KW-1185">Reference proteome</keyword>
<feature type="transmembrane region" description="Helical" evidence="1">
    <location>
        <begin position="123"/>
        <end position="144"/>
    </location>
</feature>
<dbReference type="EMBL" id="JAUCMV010000001">
    <property type="protein sequence ID" value="KAK0427159.1"/>
    <property type="molecule type" value="Genomic_DNA"/>
</dbReference>